<evidence type="ECO:0000313" key="1">
    <source>
        <dbReference type="EMBL" id="MBA4710318.1"/>
    </source>
</evidence>
<dbReference type="EMBL" id="JACERN010000042">
    <property type="protein sequence ID" value="MBA4710318.1"/>
    <property type="molecule type" value="Genomic_DNA"/>
</dbReference>
<sequence length="382" mass="42163">MHVLLTGARAPACLEWARAFHAAGWEVSVGDSLSWPLSRFSKAVDHFLRLPEARHAPQAWGRALEQAVQRLGIDLILPTCEEAFYLSHIARQLSCRVLVSDFPLLHRLHHKAHFAWLTQGWPAAAPPTSLLSSRAELDDFILQHATAGQQLPWVFKPAYSRFARHTRICPSARQLDSLHPTPAQPWVAQRFIAGREHCSYSLFSAGRLTAHACYHPRHRVGGGSGICFEPSDPPAIRAFVEAFGQATHFNGQVAFDFMEDSSGQCHVLECNPRATSGVHLFDDQPQALVQALLGEGPLLLPTAQPRMVGLAMLLFAAPRQALLPAFWQDYRAAHDVISRPGDTGPLWAQLPGLLEVCARALHRRCGLLAAATTDIEWDGQPL</sequence>
<protein>
    <submittedName>
        <fullName evidence="1">ATP-grasp domain-containing protein</fullName>
    </submittedName>
</protein>
<organism evidence="1 2">
    <name type="scientific">Aquitalea aquatica</name>
    <dbReference type="NCBI Taxonomy" id="3044273"/>
    <lineage>
        <taxon>Bacteria</taxon>
        <taxon>Pseudomonadati</taxon>
        <taxon>Pseudomonadota</taxon>
        <taxon>Betaproteobacteria</taxon>
        <taxon>Neisseriales</taxon>
        <taxon>Chromobacteriaceae</taxon>
        <taxon>Aquitalea</taxon>
    </lineage>
</organism>
<dbReference type="SUPFAM" id="SSF56059">
    <property type="entry name" value="Glutathione synthetase ATP-binding domain-like"/>
    <property type="match status" value="1"/>
</dbReference>
<gene>
    <name evidence="1" type="ORF">H2Z84_18260</name>
</gene>
<proteinExistence type="predicted"/>
<dbReference type="Gene3D" id="3.30.470.20">
    <property type="entry name" value="ATP-grasp fold, B domain"/>
    <property type="match status" value="1"/>
</dbReference>
<keyword evidence="2" id="KW-1185">Reference proteome</keyword>
<comment type="caution">
    <text evidence="1">The sequence shown here is derived from an EMBL/GenBank/DDBJ whole genome shotgun (WGS) entry which is preliminary data.</text>
</comment>
<name>A0A838Y904_9NEIS</name>
<dbReference type="RefSeq" id="WP_181837216.1">
    <property type="nucleotide sequence ID" value="NZ_JACERN010000042.1"/>
</dbReference>
<dbReference type="Proteomes" id="UP000545606">
    <property type="component" value="Unassembled WGS sequence"/>
</dbReference>
<evidence type="ECO:0000313" key="2">
    <source>
        <dbReference type="Proteomes" id="UP000545606"/>
    </source>
</evidence>
<reference evidence="1 2" key="1">
    <citation type="submission" date="2020-07" db="EMBL/GenBank/DDBJ databases">
        <title>Draft genome sequence of violacein-producing bacteria and related species.</title>
        <authorList>
            <person name="Wilson H.S."/>
            <person name="De Leon M.E."/>
        </authorList>
    </citation>
    <scope>NUCLEOTIDE SEQUENCE [LARGE SCALE GENOMIC DNA]</scope>
    <source>
        <strain evidence="1 2">HSC-21Su07</strain>
    </source>
</reference>
<dbReference type="AlphaFoldDB" id="A0A838Y904"/>
<dbReference type="Gene3D" id="3.40.50.20">
    <property type="match status" value="1"/>
</dbReference>
<accession>A0A838Y904</accession>